<feature type="domain" description="Furin-like cysteine-rich" evidence="21">
    <location>
        <begin position="223"/>
        <end position="370"/>
    </location>
</feature>
<evidence type="ECO:0000256" key="1">
    <source>
        <dbReference type="ARBA" id="ARBA00004191"/>
    </source>
</evidence>
<keyword evidence="13 19" id="KW-1133">Transmembrane helix</keyword>
<dbReference type="SMART" id="SM00261">
    <property type="entry name" value="FU"/>
    <property type="match status" value="7"/>
</dbReference>
<evidence type="ECO:0000256" key="20">
    <source>
        <dbReference type="SAM" id="SignalP"/>
    </source>
</evidence>
<feature type="domain" description="Receptor L-domain" evidence="22">
    <location>
        <begin position="96"/>
        <end position="204"/>
    </location>
</feature>
<accession>A0A7R9BNM2</accession>
<dbReference type="FunFam" id="2.10.220.10:FF:000002">
    <property type="entry name" value="Receptor protein-tyrosine kinase"/>
    <property type="match status" value="1"/>
</dbReference>
<dbReference type="InterPro" id="IPR009030">
    <property type="entry name" value="Growth_fac_rcpt_cys_sf"/>
</dbReference>
<comment type="subcellular location">
    <subcellularLocation>
        <location evidence="2">Membrane</location>
        <topology evidence="2">Single-pass type I membrane protein</topology>
    </subcellularLocation>
    <subcellularLocation>
        <location evidence="1">Secreted</location>
        <location evidence="1">Cell wall</location>
    </subcellularLocation>
</comment>
<evidence type="ECO:0000256" key="9">
    <source>
        <dbReference type="ARBA" id="ARBA00022729"/>
    </source>
</evidence>
<evidence type="ECO:0000256" key="16">
    <source>
        <dbReference type="ARBA" id="ARBA00023170"/>
    </source>
</evidence>
<dbReference type="Pfam" id="PF14843">
    <property type="entry name" value="GF_recep_IV"/>
    <property type="match status" value="1"/>
</dbReference>
<dbReference type="OrthoDB" id="6219513at2759"/>
<evidence type="ECO:0000256" key="14">
    <source>
        <dbReference type="ARBA" id="ARBA00023136"/>
    </source>
</evidence>
<dbReference type="GO" id="GO:0007169">
    <property type="term" value="P:cell surface receptor protein tyrosine kinase signaling pathway"/>
    <property type="evidence" value="ECO:0007669"/>
    <property type="project" value="UniProtKB-ARBA"/>
</dbReference>
<organism evidence="24">
    <name type="scientific">Notodromas monacha</name>
    <dbReference type="NCBI Taxonomy" id="399045"/>
    <lineage>
        <taxon>Eukaryota</taxon>
        <taxon>Metazoa</taxon>
        <taxon>Ecdysozoa</taxon>
        <taxon>Arthropoda</taxon>
        <taxon>Crustacea</taxon>
        <taxon>Oligostraca</taxon>
        <taxon>Ostracoda</taxon>
        <taxon>Podocopa</taxon>
        <taxon>Podocopida</taxon>
        <taxon>Cypridocopina</taxon>
        <taxon>Cypridoidea</taxon>
        <taxon>Cyprididae</taxon>
        <taxon>Notodromas</taxon>
    </lineage>
</organism>
<evidence type="ECO:0000259" key="23">
    <source>
        <dbReference type="Pfam" id="PF14843"/>
    </source>
</evidence>
<dbReference type="Proteomes" id="UP000678499">
    <property type="component" value="Unassembled WGS sequence"/>
</dbReference>
<keyword evidence="10" id="KW-0547">Nucleotide-binding</keyword>
<dbReference type="SUPFAM" id="SSF57184">
    <property type="entry name" value="Growth factor receptor domain"/>
    <property type="match status" value="3"/>
</dbReference>
<evidence type="ECO:0000256" key="13">
    <source>
        <dbReference type="ARBA" id="ARBA00022989"/>
    </source>
</evidence>
<feature type="domain" description="Receptor L-domain" evidence="22">
    <location>
        <begin position="388"/>
        <end position="516"/>
    </location>
</feature>
<dbReference type="AlphaFoldDB" id="A0A7R9BNM2"/>
<dbReference type="GO" id="GO:0016020">
    <property type="term" value="C:membrane"/>
    <property type="evidence" value="ECO:0007669"/>
    <property type="project" value="UniProtKB-SubCell"/>
</dbReference>
<dbReference type="CDD" id="cd00064">
    <property type="entry name" value="FU"/>
    <property type="match status" value="5"/>
</dbReference>
<keyword evidence="15" id="KW-0829">Tyrosine-protein kinase</keyword>
<dbReference type="InterPro" id="IPR006212">
    <property type="entry name" value="Furin_repeat"/>
</dbReference>
<evidence type="ECO:0000259" key="21">
    <source>
        <dbReference type="Pfam" id="PF00757"/>
    </source>
</evidence>
<evidence type="ECO:0000256" key="19">
    <source>
        <dbReference type="SAM" id="Phobius"/>
    </source>
</evidence>
<evidence type="ECO:0000256" key="18">
    <source>
        <dbReference type="ARBA" id="ARBA00051243"/>
    </source>
</evidence>
<evidence type="ECO:0000256" key="11">
    <source>
        <dbReference type="ARBA" id="ARBA00022777"/>
    </source>
</evidence>
<dbReference type="GO" id="GO:0004714">
    <property type="term" value="F:transmembrane receptor protein tyrosine kinase activity"/>
    <property type="evidence" value="ECO:0007669"/>
    <property type="project" value="UniProtKB-EC"/>
</dbReference>
<keyword evidence="17" id="KW-0325">Glycoprotein</keyword>
<dbReference type="InterPro" id="IPR036941">
    <property type="entry name" value="Rcpt_L-dom_sf"/>
</dbReference>
<dbReference type="EC" id="2.7.10.1" evidence="3"/>
<keyword evidence="12" id="KW-0067">ATP-binding</keyword>
<keyword evidence="9 20" id="KW-0732">Signal</keyword>
<keyword evidence="7" id="KW-0808">Transferase</keyword>
<evidence type="ECO:0000256" key="10">
    <source>
        <dbReference type="ARBA" id="ARBA00022741"/>
    </source>
</evidence>
<evidence type="ECO:0000256" key="15">
    <source>
        <dbReference type="ARBA" id="ARBA00023137"/>
    </source>
</evidence>
<dbReference type="EMBL" id="CAJPEX010001030">
    <property type="protein sequence ID" value="CAG0917994.1"/>
    <property type="molecule type" value="Genomic_DNA"/>
</dbReference>
<evidence type="ECO:0000256" key="12">
    <source>
        <dbReference type="ARBA" id="ARBA00022840"/>
    </source>
</evidence>
<protein>
    <recommendedName>
        <fullName evidence="3">receptor protein-tyrosine kinase</fullName>
        <ecNumber evidence="3">2.7.10.1</ecNumber>
    </recommendedName>
</protein>
<feature type="domain" description="Growth factor receptor" evidence="23">
    <location>
        <begin position="541"/>
        <end position="651"/>
    </location>
</feature>
<evidence type="ECO:0000256" key="7">
    <source>
        <dbReference type="ARBA" id="ARBA00022679"/>
    </source>
</evidence>
<evidence type="ECO:0000256" key="2">
    <source>
        <dbReference type="ARBA" id="ARBA00004479"/>
    </source>
</evidence>
<feature type="transmembrane region" description="Helical" evidence="19">
    <location>
        <begin position="844"/>
        <end position="865"/>
    </location>
</feature>
<keyword evidence="6" id="KW-0597">Phosphoprotein</keyword>
<dbReference type="EMBL" id="OA883067">
    <property type="protein sequence ID" value="CAD7277842.1"/>
    <property type="molecule type" value="Genomic_DNA"/>
</dbReference>
<gene>
    <name evidence="24" type="ORF">NMOB1V02_LOCUS5563</name>
</gene>
<feature type="chain" id="PRO_5036210174" description="receptor protein-tyrosine kinase" evidence="20">
    <location>
        <begin position="25"/>
        <end position="898"/>
    </location>
</feature>
<keyword evidence="11" id="KW-0418">Kinase</keyword>
<dbReference type="FunFam" id="2.10.220.10:FF:000001">
    <property type="entry name" value="Receptor protein-tyrosine kinase"/>
    <property type="match status" value="1"/>
</dbReference>
<keyword evidence="5" id="KW-0964">Secreted</keyword>
<feature type="signal peptide" evidence="20">
    <location>
        <begin position="1"/>
        <end position="24"/>
    </location>
</feature>
<evidence type="ECO:0000259" key="22">
    <source>
        <dbReference type="Pfam" id="PF01030"/>
    </source>
</evidence>
<dbReference type="Gene3D" id="3.80.20.20">
    <property type="entry name" value="Receptor L-domain"/>
    <property type="match status" value="2"/>
</dbReference>
<evidence type="ECO:0000256" key="4">
    <source>
        <dbReference type="ARBA" id="ARBA00022512"/>
    </source>
</evidence>
<keyword evidence="4" id="KW-0134">Cell wall</keyword>
<reference evidence="24" key="1">
    <citation type="submission" date="2020-11" db="EMBL/GenBank/DDBJ databases">
        <authorList>
            <person name="Tran Van P."/>
        </authorList>
    </citation>
    <scope>NUCLEOTIDE SEQUENCE</scope>
</reference>
<evidence type="ECO:0000256" key="17">
    <source>
        <dbReference type="ARBA" id="ARBA00023180"/>
    </source>
</evidence>
<evidence type="ECO:0000256" key="8">
    <source>
        <dbReference type="ARBA" id="ARBA00022692"/>
    </source>
</evidence>
<dbReference type="FunFam" id="2.10.220.10:FF:000024">
    <property type="entry name" value="Receptor protein-tyrosine kinase"/>
    <property type="match status" value="1"/>
</dbReference>
<dbReference type="Pfam" id="PF00757">
    <property type="entry name" value="Furin-like"/>
    <property type="match status" value="1"/>
</dbReference>
<dbReference type="SUPFAM" id="SSF52058">
    <property type="entry name" value="L domain-like"/>
    <property type="match status" value="2"/>
</dbReference>
<dbReference type="PANTHER" id="PTHR31018">
    <property type="entry name" value="SPORULATION-SPECIFIC PROTEIN-RELATED"/>
    <property type="match status" value="1"/>
</dbReference>
<keyword evidence="14 19" id="KW-0472">Membrane</keyword>
<name>A0A7R9BNM2_9CRUS</name>
<keyword evidence="16" id="KW-0675">Receptor</keyword>
<proteinExistence type="predicted"/>
<keyword evidence="25" id="KW-1185">Reference proteome</keyword>
<evidence type="ECO:0000313" key="25">
    <source>
        <dbReference type="Proteomes" id="UP000678499"/>
    </source>
</evidence>
<dbReference type="GO" id="GO:0005524">
    <property type="term" value="F:ATP binding"/>
    <property type="evidence" value="ECO:0007669"/>
    <property type="project" value="UniProtKB-KW"/>
</dbReference>
<sequence>MEAAMSRIIMASVLVLLLCGSSSASTFSWSLKSNDDVEDLKSGFVGVEDHPDPVFSTPLARNQDVKGRICIGTNGRMSVGSNRDHHYQNLKDRYTNCTFVDGNLEITWMNEDADLNFLQYIREVTGYVLISHVNVRHVVLPSLQIIRGRNLFKLPLHGEFALAVTLGKMETLQMPALRAILNGNVGIFNNLRLCHVRTINWTEILDGRDARATYQYNLTEAERQCECDKSCEAGCWGPGPDNCQKFSKINCSPQCEQGRCFGPEPRQCCNLFCAGGCTGPKQSDCLACRNFYDEGECKEECPPMQRYNPTTYSWEPNPDGKYAYGATCVKKCPKHLFKDNGACVRACPPDKKVEKQECVPCDGPCPRQCKAAKDDDVIHSGNIDQFRGCTVIQGSIRIMDHTFTGFRPLVEDGSGLLGEPYPPMHPDGLDVFASLKKVTGFISIEANHSDFRNLSYFRNLEEIQGVDTNEYSALYIIKTSLEFLGLRSLKTVSGGAVSILENDNLCLVDSIDWSRIKRSQYEPLLKKNAPPEVCRKKGLECDPQCSEEGCWGPGSNQCVSCLNFESDGRCVASCNHAEGLYEATGRVCERCHAECNGMCHGPGPGNCSTCRHVKDGPFCVPACPETKFPDGNGVCLPCHADCAGGCDGPGPHMGPGGCTSCHRGVVEVHDNSAVVYCLPQESPCPASYFSDFVGEREENPSLRNMMGKYVCRRCHERCKSCTGYGFHESVCTECAFVKKGEQCEVECPHGHFTDRSRDECFPCHDECRGCFGPMPSDCSSCQNFKVYLDEEGAVPSGVNGTRKFDCTSSCPDFAPHKIFPKDSGDEPYCARDPANDRSDASMPVILGAVLGSVALGFVGMIALMYKCYHKAKFKADVMKMSCVYGPHLSGPLLRNFGC</sequence>
<evidence type="ECO:0000313" key="24">
    <source>
        <dbReference type="EMBL" id="CAD7277842.1"/>
    </source>
</evidence>
<dbReference type="InterPro" id="IPR051648">
    <property type="entry name" value="CWI-Assembly_Regulator"/>
</dbReference>
<evidence type="ECO:0000256" key="5">
    <source>
        <dbReference type="ARBA" id="ARBA00022525"/>
    </source>
</evidence>
<dbReference type="Pfam" id="PF01030">
    <property type="entry name" value="Recep_L_domain"/>
    <property type="match status" value="2"/>
</dbReference>
<dbReference type="Gene3D" id="2.10.220.10">
    <property type="entry name" value="Hormone Receptor, Insulin-like Growth Factor Receptor 1, Chain A, domain 2"/>
    <property type="match status" value="3"/>
</dbReference>
<dbReference type="InterPro" id="IPR032778">
    <property type="entry name" value="GF_recep_IV"/>
</dbReference>
<evidence type="ECO:0000256" key="6">
    <source>
        <dbReference type="ARBA" id="ARBA00022553"/>
    </source>
</evidence>
<dbReference type="InterPro" id="IPR000494">
    <property type="entry name" value="Rcpt_L-dom"/>
</dbReference>
<keyword evidence="8 19" id="KW-0812">Transmembrane</keyword>
<evidence type="ECO:0000256" key="3">
    <source>
        <dbReference type="ARBA" id="ARBA00011902"/>
    </source>
</evidence>
<dbReference type="PANTHER" id="PTHR31018:SF3">
    <property type="entry name" value="RECEPTOR PROTEIN-TYROSINE KINASE"/>
    <property type="match status" value="1"/>
</dbReference>
<comment type="catalytic activity">
    <reaction evidence="18">
        <text>L-tyrosyl-[protein] + ATP = O-phospho-L-tyrosyl-[protein] + ADP + H(+)</text>
        <dbReference type="Rhea" id="RHEA:10596"/>
        <dbReference type="Rhea" id="RHEA-COMP:10136"/>
        <dbReference type="Rhea" id="RHEA-COMP:20101"/>
        <dbReference type="ChEBI" id="CHEBI:15378"/>
        <dbReference type="ChEBI" id="CHEBI:30616"/>
        <dbReference type="ChEBI" id="CHEBI:46858"/>
        <dbReference type="ChEBI" id="CHEBI:61978"/>
        <dbReference type="ChEBI" id="CHEBI:456216"/>
        <dbReference type="EC" id="2.7.10.1"/>
    </reaction>
</comment>
<dbReference type="InterPro" id="IPR006211">
    <property type="entry name" value="Furin-like_Cys-rich_dom"/>
</dbReference>